<protein>
    <submittedName>
        <fullName evidence="2">Uncharacterized protein</fullName>
    </submittedName>
</protein>
<feature type="compositionally biased region" description="Basic and acidic residues" evidence="1">
    <location>
        <begin position="112"/>
        <end position="123"/>
    </location>
</feature>
<evidence type="ECO:0000313" key="2">
    <source>
        <dbReference type="EMBL" id="KAF2418912.1"/>
    </source>
</evidence>
<comment type="caution">
    <text evidence="2">The sequence shown here is derived from an EMBL/GenBank/DDBJ whole genome shotgun (WGS) entry which is preliminary data.</text>
</comment>
<organism evidence="2 3">
    <name type="scientific">Tothia fuscella</name>
    <dbReference type="NCBI Taxonomy" id="1048955"/>
    <lineage>
        <taxon>Eukaryota</taxon>
        <taxon>Fungi</taxon>
        <taxon>Dikarya</taxon>
        <taxon>Ascomycota</taxon>
        <taxon>Pezizomycotina</taxon>
        <taxon>Dothideomycetes</taxon>
        <taxon>Pleosporomycetidae</taxon>
        <taxon>Venturiales</taxon>
        <taxon>Cylindrosympodiaceae</taxon>
        <taxon>Tothia</taxon>
    </lineage>
</organism>
<keyword evidence="3" id="KW-1185">Reference proteome</keyword>
<dbReference type="Proteomes" id="UP000800235">
    <property type="component" value="Unassembled WGS sequence"/>
</dbReference>
<gene>
    <name evidence="2" type="ORF">EJ08DRAFT_702951</name>
</gene>
<feature type="compositionally biased region" description="Basic and acidic residues" evidence="1">
    <location>
        <begin position="1"/>
        <end position="19"/>
    </location>
</feature>
<proteinExistence type="predicted"/>
<feature type="compositionally biased region" description="Polar residues" evidence="1">
    <location>
        <begin position="30"/>
        <end position="39"/>
    </location>
</feature>
<feature type="compositionally biased region" description="Low complexity" evidence="1">
    <location>
        <begin position="124"/>
        <end position="140"/>
    </location>
</feature>
<evidence type="ECO:0000256" key="1">
    <source>
        <dbReference type="SAM" id="MobiDB-lite"/>
    </source>
</evidence>
<sequence>MEETKSENKKLREQNELLRSHAPTQPNPAHFSSSSQSAPTPMAAPVIPLPTSTLRGTIKAASRHFAASSSSSSTMSSPFLGASPYGNMAAPSAGHNGDRSMGLDIINRLKADQRQNATKEQEVQQKFAQANQQQTQPMAAPSAGHNGDHSMGLDIINQLKASQHHNATKEQ</sequence>
<feature type="region of interest" description="Disordered" evidence="1">
    <location>
        <begin position="1"/>
        <end position="49"/>
    </location>
</feature>
<feature type="region of interest" description="Disordered" evidence="1">
    <location>
        <begin position="112"/>
        <end position="151"/>
    </location>
</feature>
<evidence type="ECO:0000313" key="3">
    <source>
        <dbReference type="Proteomes" id="UP000800235"/>
    </source>
</evidence>
<dbReference type="AlphaFoldDB" id="A0A9P4TTA3"/>
<name>A0A9P4TTA3_9PEZI</name>
<reference evidence="2" key="1">
    <citation type="journal article" date="2020" name="Stud. Mycol.">
        <title>101 Dothideomycetes genomes: a test case for predicting lifestyles and emergence of pathogens.</title>
        <authorList>
            <person name="Haridas S."/>
            <person name="Albert R."/>
            <person name="Binder M."/>
            <person name="Bloem J."/>
            <person name="Labutti K."/>
            <person name="Salamov A."/>
            <person name="Andreopoulos B."/>
            <person name="Baker S."/>
            <person name="Barry K."/>
            <person name="Bills G."/>
            <person name="Bluhm B."/>
            <person name="Cannon C."/>
            <person name="Castanera R."/>
            <person name="Culley D."/>
            <person name="Daum C."/>
            <person name="Ezra D."/>
            <person name="Gonzalez J."/>
            <person name="Henrissat B."/>
            <person name="Kuo A."/>
            <person name="Liang C."/>
            <person name="Lipzen A."/>
            <person name="Lutzoni F."/>
            <person name="Magnuson J."/>
            <person name="Mondo S."/>
            <person name="Nolan M."/>
            <person name="Ohm R."/>
            <person name="Pangilinan J."/>
            <person name="Park H.-J."/>
            <person name="Ramirez L."/>
            <person name="Alfaro M."/>
            <person name="Sun H."/>
            <person name="Tritt A."/>
            <person name="Yoshinaga Y."/>
            <person name="Zwiers L.-H."/>
            <person name="Turgeon B."/>
            <person name="Goodwin S."/>
            <person name="Spatafora J."/>
            <person name="Crous P."/>
            <person name="Grigoriev I."/>
        </authorList>
    </citation>
    <scope>NUCLEOTIDE SEQUENCE</scope>
    <source>
        <strain evidence="2">CBS 130266</strain>
    </source>
</reference>
<dbReference type="EMBL" id="MU007123">
    <property type="protein sequence ID" value="KAF2418912.1"/>
    <property type="molecule type" value="Genomic_DNA"/>
</dbReference>
<accession>A0A9P4TTA3</accession>